<name>A0ABW3ZLM7_9RHOB</name>
<reference evidence="4" key="1">
    <citation type="journal article" date="2019" name="Int. J. Syst. Evol. Microbiol.">
        <title>The Global Catalogue of Microorganisms (GCM) 10K type strain sequencing project: providing services to taxonomists for standard genome sequencing and annotation.</title>
        <authorList>
            <consortium name="The Broad Institute Genomics Platform"/>
            <consortium name="The Broad Institute Genome Sequencing Center for Infectious Disease"/>
            <person name="Wu L."/>
            <person name="Ma J."/>
        </authorList>
    </citation>
    <scope>NUCLEOTIDE SEQUENCE [LARGE SCALE GENOMIC DNA]</scope>
    <source>
        <strain evidence="4">CCUG 62953</strain>
    </source>
</reference>
<comment type="caution">
    <text evidence="3">The sequence shown here is derived from an EMBL/GenBank/DDBJ whole genome shotgun (WGS) entry which is preliminary data.</text>
</comment>
<feature type="transmembrane region" description="Helical" evidence="1">
    <location>
        <begin position="55"/>
        <end position="76"/>
    </location>
</feature>
<evidence type="ECO:0000256" key="1">
    <source>
        <dbReference type="SAM" id="Phobius"/>
    </source>
</evidence>
<keyword evidence="1" id="KW-0472">Membrane</keyword>
<dbReference type="Pfam" id="PF07331">
    <property type="entry name" value="TctB"/>
    <property type="match status" value="1"/>
</dbReference>
<keyword evidence="1" id="KW-1133">Transmembrane helix</keyword>
<protein>
    <submittedName>
        <fullName evidence="3">Tripartite tricarboxylate transporter TctB family protein</fullName>
    </submittedName>
</protein>
<evidence type="ECO:0000259" key="2">
    <source>
        <dbReference type="Pfam" id="PF07331"/>
    </source>
</evidence>
<evidence type="ECO:0000313" key="3">
    <source>
        <dbReference type="EMBL" id="MFD1344066.1"/>
    </source>
</evidence>
<dbReference type="RefSeq" id="WP_386805558.1">
    <property type="nucleotide sequence ID" value="NZ_JBHTMU010000037.1"/>
</dbReference>
<gene>
    <name evidence="3" type="ORF">ACFQ4E_16670</name>
</gene>
<dbReference type="EMBL" id="JBHTMU010000037">
    <property type="protein sequence ID" value="MFD1344066.1"/>
    <property type="molecule type" value="Genomic_DNA"/>
</dbReference>
<proteinExistence type="predicted"/>
<accession>A0ABW3ZLM7</accession>
<organism evidence="3 4">
    <name type="scientific">Litorisediminicola beolgyonensis</name>
    <dbReference type="NCBI Taxonomy" id="1173614"/>
    <lineage>
        <taxon>Bacteria</taxon>
        <taxon>Pseudomonadati</taxon>
        <taxon>Pseudomonadota</taxon>
        <taxon>Alphaproteobacteria</taxon>
        <taxon>Rhodobacterales</taxon>
        <taxon>Paracoccaceae</taxon>
        <taxon>Litorisediminicola</taxon>
    </lineage>
</organism>
<keyword evidence="1" id="KW-0812">Transmembrane</keyword>
<keyword evidence="4" id="KW-1185">Reference proteome</keyword>
<dbReference type="Proteomes" id="UP001597135">
    <property type="component" value="Unassembled WGS sequence"/>
</dbReference>
<feature type="transmembrane region" description="Helical" evidence="1">
    <location>
        <begin position="132"/>
        <end position="150"/>
    </location>
</feature>
<feature type="transmembrane region" description="Helical" evidence="1">
    <location>
        <begin position="97"/>
        <end position="126"/>
    </location>
</feature>
<dbReference type="InterPro" id="IPR009936">
    <property type="entry name" value="DUF1468"/>
</dbReference>
<sequence length="179" mass="19215">MNRVFTFLAMFRRERQPGDLVFAVGFFLVALVAALVLPAQAKFLPGKTLVAQPGFWPAVGVGMMVVFGAVHLLATVNAPRLPGRLKEVLVWARSLEFVAWFTAYVLSVPILGYLPATLALALGLALRLGYRSARALGSAALFALAVVLIFRTGLGVRIPAGALYDHLPDGLRAFALVNL</sequence>
<evidence type="ECO:0000313" key="4">
    <source>
        <dbReference type="Proteomes" id="UP001597135"/>
    </source>
</evidence>
<feature type="transmembrane region" description="Helical" evidence="1">
    <location>
        <begin position="20"/>
        <end position="43"/>
    </location>
</feature>
<feature type="domain" description="DUF1468" evidence="2">
    <location>
        <begin position="23"/>
        <end position="159"/>
    </location>
</feature>